<gene>
    <name evidence="4" type="ORF">FRE64_13160</name>
</gene>
<dbReference type="EMBL" id="CP042326">
    <property type="protein sequence ID" value="QDZ40805.1"/>
    <property type="molecule type" value="Genomic_DNA"/>
</dbReference>
<dbReference type="PANTHER" id="PTHR10434">
    <property type="entry name" value="1-ACYL-SN-GLYCEROL-3-PHOSPHATE ACYLTRANSFERASE"/>
    <property type="match status" value="1"/>
</dbReference>
<dbReference type="Pfam" id="PF01553">
    <property type="entry name" value="Acyltransferase"/>
    <property type="match status" value="1"/>
</dbReference>
<dbReference type="AlphaFoldDB" id="A0A5B8NRF4"/>
<dbReference type="PANTHER" id="PTHR10434:SF66">
    <property type="entry name" value="PHOSPHOLIPID_GLYCEROL ACYLTRANSFERASE DOMAIN-CONTAINING PROTEIN"/>
    <property type="match status" value="1"/>
</dbReference>
<proteinExistence type="predicted"/>
<evidence type="ECO:0000259" key="3">
    <source>
        <dbReference type="SMART" id="SM00563"/>
    </source>
</evidence>
<dbReference type="SUPFAM" id="SSF69593">
    <property type="entry name" value="Glycerol-3-phosphate (1)-acyltransferase"/>
    <property type="match status" value="1"/>
</dbReference>
<feature type="domain" description="Phospholipid/glycerol acyltransferase" evidence="3">
    <location>
        <begin position="35"/>
        <end position="156"/>
    </location>
</feature>
<dbReference type="KEGG" id="enn:FRE64_13160"/>
<reference evidence="4" key="1">
    <citation type="submission" date="2019-08" db="EMBL/GenBank/DDBJ databases">
        <title>Carotenoids and Carotenoid Binding Proteins in the Halophilic Cyanobacterium Euhalothece sp. ZM00.</title>
        <authorList>
            <person name="Cho S.M."/>
            <person name="Song J.Y."/>
            <person name="Park Y.-I."/>
        </authorList>
    </citation>
    <scope>NUCLEOTIDE SEQUENCE [LARGE SCALE GENOMIC DNA]</scope>
    <source>
        <strain evidence="4">Z-M001</strain>
    </source>
</reference>
<evidence type="ECO:0000313" key="5">
    <source>
        <dbReference type="Proteomes" id="UP000318453"/>
    </source>
</evidence>
<evidence type="ECO:0000256" key="1">
    <source>
        <dbReference type="ARBA" id="ARBA00022679"/>
    </source>
</evidence>
<name>A0A5B8NRF4_9CHRO</name>
<keyword evidence="1 4" id="KW-0808">Transferase</keyword>
<accession>A0A5B8NRF4</accession>
<dbReference type="CDD" id="cd07989">
    <property type="entry name" value="LPLAT_AGPAT-like"/>
    <property type="match status" value="1"/>
</dbReference>
<dbReference type="RefSeq" id="WP_146296645.1">
    <property type="nucleotide sequence ID" value="NZ_CP042326.1"/>
</dbReference>
<dbReference type="OrthoDB" id="458442at2"/>
<evidence type="ECO:0000256" key="2">
    <source>
        <dbReference type="ARBA" id="ARBA00023315"/>
    </source>
</evidence>
<protein>
    <submittedName>
        <fullName evidence="4">1-acyl-sn-glycerol-3-phosphate acyltransferase</fullName>
    </submittedName>
</protein>
<organism evidence="4 5">
    <name type="scientific">Euhalothece natronophila Z-M001</name>
    <dbReference type="NCBI Taxonomy" id="522448"/>
    <lineage>
        <taxon>Bacteria</taxon>
        <taxon>Bacillati</taxon>
        <taxon>Cyanobacteriota</taxon>
        <taxon>Cyanophyceae</taxon>
        <taxon>Oscillatoriophycideae</taxon>
        <taxon>Chroococcales</taxon>
        <taxon>Halothecacae</taxon>
        <taxon>Halothece cluster</taxon>
        <taxon>Euhalothece</taxon>
    </lineage>
</organism>
<dbReference type="SMART" id="SM00563">
    <property type="entry name" value="PlsC"/>
    <property type="match status" value="1"/>
</dbReference>
<evidence type="ECO:0000313" key="4">
    <source>
        <dbReference type="EMBL" id="QDZ40805.1"/>
    </source>
</evidence>
<keyword evidence="2 4" id="KW-0012">Acyltransferase</keyword>
<dbReference type="GO" id="GO:0006654">
    <property type="term" value="P:phosphatidic acid biosynthetic process"/>
    <property type="evidence" value="ECO:0007669"/>
    <property type="project" value="TreeGrafter"/>
</dbReference>
<dbReference type="GO" id="GO:0003841">
    <property type="term" value="F:1-acylglycerol-3-phosphate O-acyltransferase activity"/>
    <property type="evidence" value="ECO:0007669"/>
    <property type="project" value="TreeGrafter"/>
</dbReference>
<keyword evidence="5" id="KW-1185">Reference proteome</keyword>
<dbReference type="Proteomes" id="UP000318453">
    <property type="component" value="Chromosome"/>
</dbReference>
<sequence length="240" mass="27548">MSDQQPLNLSRGFLQALGTKLFVYYENRIPEKAAVVVVSNHRSFMDPMMLMVGLHHPLRTVCHHYMGEVPVLREAVEMLGCFPLENSSQRGTAFLRRSITLLQQNSWLAMFPEGADPMVDLTAPTEMKPFQEGFAHLLLRAKVPNLVVLPIAIASEEEQVTQTIPLKLLYWFDPSETLFNQWSLHPMVVYQRANLLIGRPYWITPKLQDHYRGKQTIEGVSHLTDYCQKEIKHLLQAGCY</sequence>
<dbReference type="InterPro" id="IPR002123">
    <property type="entry name" value="Plipid/glycerol_acylTrfase"/>
</dbReference>